<proteinExistence type="predicted"/>
<dbReference type="InterPro" id="IPR018958">
    <property type="entry name" value="Knr4/Smi1-like_dom"/>
</dbReference>
<protein>
    <submittedName>
        <fullName evidence="2">SMI1/KNR4 family protein</fullName>
    </submittedName>
</protein>
<evidence type="ECO:0000259" key="1">
    <source>
        <dbReference type="SMART" id="SM00860"/>
    </source>
</evidence>
<name>A0A1Y3MIN0_9BACI</name>
<dbReference type="Proteomes" id="UP000195321">
    <property type="component" value="Unassembled WGS sequence"/>
</dbReference>
<dbReference type="EMBL" id="MWPX01000002">
    <property type="protein sequence ID" value="OUM50298.1"/>
    <property type="molecule type" value="Genomic_DNA"/>
</dbReference>
<dbReference type="InterPro" id="IPR037883">
    <property type="entry name" value="Knr4/Smi1-like_sf"/>
</dbReference>
<organism evidence="2 3">
    <name type="scientific">Bacillus pseudomycoides</name>
    <dbReference type="NCBI Taxonomy" id="64104"/>
    <lineage>
        <taxon>Bacteria</taxon>
        <taxon>Bacillati</taxon>
        <taxon>Bacillota</taxon>
        <taxon>Bacilli</taxon>
        <taxon>Bacillales</taxon>
        <taxon>Bacillaceae</taxon>
        <taxon>Bacillus</taxon>
        <taxon>Bacillus cereus group</taxon>
    </lineage>
</organism>
<dbReference type="Pfam" id="PF09346">
    <property type="entry name" value="SMI1_KNR4"/>
    <property type="match status" value="1"/>
</dbReference>
<gene>
    <name evidence="2" type="ORF">BW425_04275</name>
</gene>
<dbReference type="Gene3D" id="3.40.1580.10">
    <property type="entry name" value="SMI1/KNR4-like"/>
    <property type="match status" value="1"/>
</dbReference>
<comment type="caution">
    <text evidence="2">The sequence shown here is derived from an EMBL/GenBank/DDBJ whole genome shotgun (WGS) entry which is preliminary data.</text>
</comment>
<sequence length="169" mass="19561">MSFSNTYKMNKIVWKYTYNQISTDDVKEILKGTGFDFPLDYIECVAMNNGGHVEQMLFDVEGIERVFGSLLSFNHESEEFILETNNEYKDTFPSELFPIGIDPGGNLICFDYKNHEENPIVVFWEHEGAWEKEALMESEGITAEQAEEAARENVFYIAASFTEFLKKLY</sequence>
<dbReference type="AlphaFoldDB" id="A0A1Y3MIN0"/>
<evidence type="ECO:0000313" key="2">
    <source>
        <dbReference type="EMBL" id="OUM50298.1"/>
    </source>
</evidence>
<dbReference type="SMART" id="SM00860">
    <property type="entry name" value="SMI1_KNR4"/>
    <property type="match status" value="1"/>
</dbReference>
<dbReference type="SUPFAM" id="SSF160631">
    <property type="entry name" value="SMI1/KNR4-like"/>
    <property type="match status" value="1"/>
</dbReference>
<evidence type="ECO:0000313" key="3">
    <source>
        <dbReference type="Proteomes" id="UP000195321"/>
    </source>
</evidence>
<reference evidence="2 3" key="1">
    <citation type="submission" date="2017-02" db="EMBL/GenBank/DDBJ databases">
        <title>Bacillus pseudomycoides isolate FSL K6-0042.</title>
        <authorList>
            <person name="Kovac J."/>
        </authorList>
    </citation>
    <scope>NUCLEOTIDE SEQUENCE [LARGE SCALE GENOMIC DNA]</scope>
    <source>
        <strain evidence="2 3">FSL K6-0042</strain>
    </source>
</reference>
<feature type="domain" description="Knr4/Smi1-like" evidence="1">
    <location>
        <begin position="20"/>
        <end position="167"/>
    </location>
</feature>
<accession>A0A1Y3MIN0</accession>